<dbReference type="Proteomes" id="UP000290572">
    <property type="component" value="Unassembled WGS sequence"/>
</dbReference>
<sequence length="169" mass="18396">MGPPPRPLAPPPRSHEPTICPLPHYCYGSPPGPPGNSSPATGPAPKVPRTHYLSTSPLVLRNASGTPWDPLPGHGPRPQGPTNPLFVHFPIRVSNSETMGRSDSRFEILASRGPLAQAPEARAHRAAGKKMRRPRAPRCRRPARGDPESRRAEFRAPGTFLNKSHLQFI</sequence>
<dbReference type="EMBL" id="QBIY01012984">
    <property type="protein sequence ID" value="RXN13430.1"/>
    <property type="molecule type" value="Genomic_DNA"/>
</dbReference>
<comment type="caution">
    <text evidence="2">The sequence shown here is derived from an EMBL/GenBank/DDBJ whole genome shotgun (WGS) entry which is preliminary data.</text>
</comment>
<gene>
    <name evidence="2" type="ORF">ROHU_009728</name>
</gene>
<organism evidence="2 3">
    <name type="scientific">Labeo rohita</name>
    <name type="common">Indian major carp</name>
    <name type="synonym">Cyprinus rohita</name>
    <dbReference type="NCBI Taxonomy" id="84645"/>
    <lineage>
        <taxon>Eukaryota</taxon>
        <taxon>Metazoa</taxon>
        <taxon>Chordata</taxon>
        <taxon>Craniata</taxon>
        <taxon>Vertebrata</taxon>
        <taxon>Euteleostomi</taxon>
        <taxon>Actinopterygii</taxon>
        <taxon>Neopterygii</taxon>
        <taxon>Teleostei</taxon>
        <taxon>Ostariophysi</taxon>
        <taxon>Cypriniformes</taxon>
        <taxon>Cyprinidae</taxon>
        <taxon>Labeoninae</taxon>
        <taxon>Labeonini</taxon>
        <taxon>Labeo</taxon>
    </lineage>
</organism>
<feature type="region of interest" description="Disordered" evidence="1">
    <location>
        <begin position="111"/>
        <end position="158"/>
    </location>
</feature>
<keyword evidence="3" id="KW-1185">Reference proteome</keyword>
<feature type="compositionally biased region" description="Pro residues" evidence="1">
    <location>
        <begin position="1"/>
        <end position="12"/>
    </location>
</feature>
<reference evidence="2 3" key="1">
    <citation type="submission" date="2018-03" db="EMBL/GenBank/DDBJ databases">
        <title>Draft genome sequence of Rohu Carp (Labeo rohita).</title>
        <authorList>
            <person name="Das P."/>
            <person name="Kushwaha B."/>
            <person name="Joshi C.G."/>
            <person name="Kumar D."/>
            <person name="Nagpure N.S."/>
            <person name="Sahoo L."/>
            <person name="Das S.P."/>
            <person name="Bit A."/>
            <person name="Patnaik S."/>
            <person name="Meher P.K."/>
            <person name="Jayasankar P."/>
            <person name="Koringa P.G."/>
            <person name="Patel N.V."/>
            <person name="Hinsu A.T."/>
            <person name="Kumar R."/>
            <person name="Pandey M."/>
            <person name="Agarwal S."/>
            <person name="Srivastava S."/>
            <person name="Singh M."/>
            <person name="Iquebal M.A."/>
            <person name="Jaiswal S."/>
            <person name="Angadi U.B."/>
            <person name="Kumar N."/>
            <person name="Raza M."/>
            <person name="Shah T.M."/>
            <person name="Rai A."/>
            <person name="Jena J.K."/>
        </authorList>
    </citation>
    <scope>NUCLEOTIDE SEQUENCE [LARGE SCALE GENOMIC DNA]</scope>
    <source>
        <strain evidence="2">DASCIFA01</strain>
        <tissue evidence="2">Testis</tissue>
    </source>
</reference>
<accession>A0A498LYT9</accession>
<evidence type="ECO:0000313" key="2">
    <source>
        <dbReference type="EMBL" id="RXN13430.1"/>
    </source>
</evidence>
<evidence type="ECO:0000313" key="3">
    <source>
        <dbReference type="Proteomes" id="UP000290572"/>
    </source>
</evidence>
<feature type="compositionally biased region" description="Basic and acidic residues" evidence="1">
    <location>
        <begin position="143"/>
        <end position="154"/>
    </location>
</feature>
<protein>
    <submittedName>
        <fullName evidence="2">Uncharacterized protein</fullName>
    </submittedName>
</protein>
<feature type="compositionally biased region" description="Basic residues" evidence="1">
    <location>
        <begin position="124"/>
        <end position="142"/>
    </location>
</feature>
<dbReference type="AlphaFoldDB" id="A0A498LYT9"/>
<proteinExistence type="predicted"/>
<name>A0A498LYT9_LABRO</name>
<evidence type="ECO:0000256" key="1">
    <source>
        <dbReference type="SAM" id="MobiDB-lite"/>
    </source>
</evidence>
<feature type="compositionally biased region" description="Pro residues" evidence="1">
    <location>
        <begin position="69"/>
        <end position="81"/>
    </location>
</feature>
<feature type="region of interest" description="Disordered" evidence="1">
    <location>
        <begin position="1"/>
        <end position="87"/>
    </location>
</feature>